<dbReference type="PANTHER" id="PTHR12746:SF2">
    <property type="entry name" value="60S RIBOSOMAL EXPORT PROTEIN NMD3"/>
    <property type="match status" value="1"/>
</dbReference>
<dbReference type="AlphaFoldDB" id="A0A8T4KSQ0"/>
<evidence type="ECO:0000313" key="3">
    <source>
        <dbReference type="Proteomes" id="UP000677687"/>
    </source>
</evidence>
<comment type="caution">
    <text evidence="2">The sequence shown here is derived from an EMBL/GenBank/DDBJ whole genome shotgun (WGS) entry which is preliminary data.</text>
</comment>
<dbReference type="Pfam" id="PF04981">
    <property type="entry name" value="NMD3"/>
    <property type="match status" value="1"/>
</dbReference>
<name>A0A8T4KSQ0_9ARCH</name>
<evidence type="ECO:0000259" key="1">
    <source>
        <dbReference type="Pfam" id="PF04981"/>
    </source>
</evidence>
<proteinExistence type="predicted"/>
<organism evidence="2 3">
    <name type="scientific">Candidatus Iainarchaeum sp</name>
    <dbReference type="NCBI Taxonomy" id="3101447"/>
    <lineage>
        <taxon>Archaea</taxon>
        <taxon>Candidatus Iainarchaeota</taxon>
        <taxon>Candidatus Iainarchaeia</taxon>
        <taxon>Candidatus Iainarchaeales</taxon>
        <taxon>Candidatus Iainarchaeaceae</taxon>
        <taxon>Candidatus Iainarchaeum</taxon>
    </lineage>
</organism>
<dbReference type="GO" id="GO:0005737">
    <property type="term" value="C:cytoplasm"/>
    <property type="evidence" value="ECO:0007669"/>
    <property type="project" value="TreeGrafter"/>
</dbReference>
<accession>A0A8T4KSQ0</accession>
<evidence type="ECO:0000313" key="2">
    <source>
        <dbReference type="EMBL" id="MBS3057097.1"/>
    </source>
</evidence>
<reference evidence="2" key="2">
    <citation type="submission" date="2021-05" db="EMBL/GenBank/DDBJ databases">
        <title>Protein family content uncovers lineage relationships and bacterial pathway maintenance mechanisms in DPANN archaea.</title>
        <authorList>
            <person name="Castelle C.J."/>
            <person name="Meheust R."/>
            <person name="Jaffe A.L."/>
            <person name="Seitz K."/>
            <person name="Gong X."/>
            <person name="Baker B.J."/>
            <person name="Banfield J.F."/>
        </authorList>
    </citation>
    <scope>NUCLEOTIDE SEQUENCE</scope>
    <source>
        <strain evidence="2">RIFCSPHIGHO2_01_FULL_AR10_44_11</strain>
    </source>
</reference>
<dbReference type="InterPro" id="IPR007064">
    <property type="entry name" value="Nmd3_N"/>
</dbReference>
<dbReference type="PANTHER" id="PTHR12746">
    <property type="entry name" value="NONSENSE-MEDIATED MRNA DECAY PROTEIN 3"/>
    <property type="match status" value="1"/>
</dbReference>
<reference evidence="2" key="1">
    <citation type="submission" date="2021-03" db="EMBL/GenBank/DDBJ databases">
        <authorList>
            <person name="Jaffe A."/>
        </authorList>
    </citation>
    <scope>NUCLEOTIDE SEQUENCE</scope>
    <source>
        <strain evidence="2">RIFCSPHIGHO2_01_FULL_AR10_44_11</strain>
    </source>
</reference>
<protein>
    <submittedName>
        <fullName evidence="2">60S ribosomal export protein NMD3</fullName>
    </submittedName>
</protein>
<dbReference type="EMBL" id="JAGVWD010000007">
    <property type="protein sequence ID" value="MBS3057097.1"/>
    <property type="molecule type" value="Genomic_DNA"/>
</dbReference>
<dbReference type="GO" id="GO:0043023">
    <property type="term" value="F:ribosomal large subunit binding"/>
    <property type="evidence" value="ECO:0007669"/>
    <property type="project" value="InterPro"/>
</dbReference>
<dbReference type="InterPro" id="IPR039768">
    <property type="entry name" value="Nmd3"/>
</dbReference>
<gene>
    <name evidence="2" type="ORF">J4415_00545</name>
</gene>
<feature type="domain" description="Nmd3 N-terminal" evidence="1">
    <location>
        <begin position="7"/>
        <end position="235"/>
    </location>
</feature>
<sequence length="236" mass="26515">MLIKRFCPRCGKETNALIKGFCRECFLKGHEILIVDEELKFPRCKSCGKIRIRGAWFSDSPKNLEDFIRSKMKLKEITNEKINIGMAPNNDGSVSVQIGVSGTINEDKIEFEKEILLKPAIVLCDPCMRLVSDYHEAILQVRFGKKPSDEQVESEMARINKMLEYEKKADSLSQAIKTAEATNGFDVYIGSAKAARRIAEALAKRAHTRVVSSSKLMGVDSNTGKANKRFTYCARV</sequence>
<dbReference type="Proteomes" id="UP000677687">
    <property type="component" value="Unassembled WGS sequence"/>
</dbReference>